<evidence type="ECO:0000313" key="10">
    <source>
        <dbReference type="EMBL" id="KAK0610326.1"/>
    </source>
</evidence>
<dbReference type="PROSITE" id="PS00086">
    <property type="entry name" value="CYTOCHROME_P450"/>
    <property type="match status" value="1"/>
</dbReference>
<comment type="caution">
    <text evidence="10">The sequence shown here is derived from an EMBL/GenBank/DDBJ whole genome shotgun (WGS) entry which is preliminary data.</text>
</comment>
<evidence type="ECO:0000256" key="3">
    <source>
        <dbReference type="ARBA" id="ARBA00022723"/>
    </source>
</evidence>
<keyword evidence="4 8" id="KW-0560">Oxidoreductase</keyword>
<evidence type="ECO:0000256" key="6">
    <source>
        <dbReference type="ARBA" id="ARBA00023033"/>
    </source>
</evidence>
<dbReference type="EMBL" id="JAUJDW010000217">
    <property type="protein sequence ID" value="KAK0610326.1"/>
    <property type="molecule type" value="Genomic_DNA"/>
</dbReference>
<feature type="binding site" description="axial binding residue" evidence="7">
    <location>
        <position position="333"/>
    </location>
    <ligand>
        <name>heme</name>
        <dbReference type="ChEBI" id="CHEBI:30413"/>
    </ligand>
    <ligandPart>
        <name>Fe</name>
        <dbReference type="ChEBI" id="CHEBI:18248"/>
    </ligandPart>
</feature>
<keyword evidence="11" id="KW-1185">Reference proteome</keyword>
<evidence type="ECO:0000256" key="9">
    <source>
        <dbReference type="SAM" id="MobiDB-lite"/>
    </source>
</evidence>
<dbReference type="Gene3D" id="1.10.630.10">
    <property type="entry name" value="Cytochrome P450"/>
    <property type="match status" value="1"/>
</dbReference>
<organism evidence="10 11">
    <name type="scientific">Lasiodiplodia hormozganensis</name>
    <dbReference type="NCBI Taxonomy" id="869390"/>
    <lineage>
        <taxon>Eukaryota</taxon>
        <taxon>Fungi</taxon>
        <taxon>Dikarya</taxon>
        <taxon>Ascomycota</taxon>
        <taxon>Pezizomycotina</taxon>
        <taxon>Dothideomycetes</taxon>
        <taxon>Dothideomycetes incertae sedis</taxon>
        <taxon>Botryosphaeriales</taxon>
        <taxon>Botryosphaeriaceae</taxon>
        <taxon>Lasiodiplodia</taxon>
    </lineage>
</organism>
<evidence type="ECO:0000256" key="1">
    <source>
        <dbReference type="ARBA" id="ARBA00001971"/>
    </source>
</evidence>
<evidence type="ECO:0000256" key="4">
    <source>
        <dbReference type="ARBA" id="ARBA00023002"/>
    </source>
</evidence>
<dbReference type="SUPFAM" id="SSF48264">
    <property type="entry name" value="Cytochrome P450"/>
    <property type="match status" value="1"/>
</dbReference>
<evidence type="ECO:0000256" key="7">
    <source>
        <dbReference type="PIRSR" id="PIRSR602401-1"/>
    </source>
</evidence>
<keyword evidence="7 8" id="KW-0349">Heme</keyword>
<evidence type="ECO:0000256" key="5">
    <source>
        <dbReference type="ARBA" id="ARBA00023004"/>
    </source>
</evidence>
<keyword evidence="3 7" id="KW-0479">Metal-binding</keyword>
<dbReference type="GO" id="GO:0005506">
    <property type="term" value="F:iron ion binding"/>
    <property type="evidence" value="ECO:0007669"/>
    <property type="project" value="InterPro"/>
</dbReference>
<keyword evidence="5 7" id="KW-0408">Iron</keyword>
<protein>
    <submittedName>
        <fullName evidence="10">Cytochrome P450 monooxygenase yanH</fullName>
    </submittedName>
</protein>
<dbReference type="CDD" id="cd11062">
    <property type="entry name" value="CYP58-like"/>
    <property type="match status" value="1"/>
</dbReference>
<dbReference type="PANTHER" id="PTHR24305">
    <property type="entry name" value="CYTOCHROME P450"/>
    <property type="match status" value="1"/>
</dbReference>
<comment type="cofactor">
    <cofactor evidence="1 7">
        <name>heme</name>
        <dbReference type="ChEBI" id="CHEBI:30413"/>
    </cofactor>
</comment>
<comment type="similarity">
    <text evidence="2 8">Belongs to the cytochrome P450 family.</text>
</comment>
<dbReference type="PANTHER" id="PTHR24305:SF157">
    <property type="entry name" value="N-ACETYLTRYPTOPHAN 6-HYDROXYLASE IVOC-RELATED"/>
    <property type="match status" value="1"/>
</dbReference>
<evidence type="ECO:0000313" key="11">
    <source>
        <dbReference type="Proteomes" id="UP001175001"/>
    </source>
</evidence>
<gene>
    <name evidence="10" type="primary">yanH_3</name>
    <name evidence="10" type="ORF">DIS24_g12037</name>
</gene>
<dbReference type="GO" id="GO:0016705">
    <property type="term" value="F:oxidoreductase activity, acting on paired donors, with incorporation or reduction of molecular oxygen"/>
    <property type="evidence" value="ECO:0007669"/>
    <property type="project" value="InterPro"/>
</dbReference>
<feature type="region of interest" description="Disordered" evidence="9">
    <location>
        <begin position="254"/>
        <end position="279"/>
    </location>
</feature>
<keyword evidence="6 8" id="KW-0503">Monooxygenase</keyword>
<dbReference type="InterPro" id="IPR017972">
    <property type="entry name" value="Cyt_P450_CS"/>
</dbReference>
<dbReference type="InterPro" id="IPR050121">
    <property type="entry name" value="Cytochrome_P450_monoxygenase"/>
</dbReference>
<dbReference type="GO" id="GO:0020037">
    <property type="term" value="F:heme binding"/>
    <property type="evidence" value="ECO:0007669"/>
    <property type="project" value="InterPro"/>
</dbReference>
<evidence type="ECO:0000256" key="8">
    <source>
        <dbReference type="RuleBase" id="RU000461"/>
    </source>
</evidence>
<dbReference type="InterPro" id="IPR036396">
    <property type="entry name" value="Cyt_P450_sf"/>
</dbReference>
<dbReference type="InterPro" id="IPR001128">
    <property type="entry name" value="Cyt_P450"/>
</dbReference>
<dbReference type="GO" id="GO:0004497">
    <property type="term" value="F:monooxygenase activity"/>
    <property type="evidence" value="ECO:0007669"/>
    <property type="project" value="UniProtKB-KW"/>
</dbReference>
<proteinExistence type="inferred from homology"/>
<name>A0AA39TMA5_9PEZI</name>
<dbReference type="Pfam" id="PF00067">
    <property type="entry name" value="p450"/>
    <property type="match status" value="1"/>
</dbReference>
<evidence type="ECO:0000256" key="2">
    <source>
        <dbReference type="ARBA" id="ARBA00010617"/>
    </source>
</evidence>
<reference evidence="10" key="1">
    <citation type="submission" date="2023-06" db="EMBL/GenBank/DDBJ databases">
        <title>Multi-omics analyses reveal the molecular pathogenesis toolkit of Lasiodiplodia hormozganensis, a cross-kingdom pathogen.</title>
        <authorList>
            <person name="Felix C."/>
            <person name="Meneses R."/>
            <person name="Goncalves M.F.M."/>
            <person name="Tilleman L."/>
            <person name="Duarte A.S."/>
            <person name="Jorrin-Novo J.V."/>
            <person name="Van De Peer Y."/>
            <person name="Deforce D."/>
            <person name="Van Nieuwerburgh F."/>
            <person name="Esteves A.C."/>
            <person name="Alves A."/>
        </authorList>
    </citation>
    <scope>NUCLEOTIDE SEQUENCE</scope>
    <source>
        <strain evidence="10">CBS 339.90</strain>
    </source>
</reference>
<dbReference type="AlphaFoldDB" id="A0AA39TMA5"/>
<dbReference type="PRINTS" id="PR00463">
    <property type="entry name" value="EP450I"/>
</dbReference>
<accession>A0AA39TMA5</accession>
<sequence>MNRFFSKASVVKLEPLIKDTINKLCTQLETHYGGTGQPATLNMAYSCMTTDVVTEYAFARSYNFLDSPTFEPNFHRAIVAGSNMGPYTKRFPWLLAVMRCLPSALVSRLDPEMGVYLRFQEDVRKQIAEIQATRVEDRKKSGRAGATIFHELIDGDLPDEEKRLERMWQEGQIIVGAGTETTAWSLSATLFYILWTPGVRAKLQAELDAAIPDATQLPSLQVLQALPYLGAVITEGLRLSYGVSTRLQRLAPEPLSFTSGSGPTGAGNDDGPTTTTYTIPANTPVGMSCPLVHLNPQLFPEPRAFRPERWAVGVAPPSLAGCILSFSKGSRQCLGINLAYAELYYGIAGLMRRLGPRLRLFETDLSDVELLYDRFVPTPKLDSKGIRVLVQ</sequence>
<dbReference type="Proteomes" id="UP001175001">
    <property type="component" value="Unassembled WGS sequence"/>
</dbReference>
<dbReference type="PRINTS" id="PR00385">
    <property type="entry name" value="P450"/>
</dbReference>
<dbReference type="InterPro" id="IPR002401">
    <property type="entry name" value="Cyt_P450_E_grp-I"/>
</dbReference>